<feature type="region of interest" description="Disordered" evidence="2">
    <location>
        <begin position="984"/>
        <end position="1003"/>
    </location>
</feature>
<dbReference type="InterPro" id="IPR043502">
    <property type="entry name" value="DNA/RNA_pol_sf"/>
</dbReference>
<feature type="compositionally biased region" description="Pro residues" evidence="2">
    <location>
        <begin position="703"/>
        <end position="718"/>
    </location>
</feature>
<reference evidence="4" key="1">
    <citation type="journal article" date="2019" name="Sci. Rep.">
        <title>Draft genome of Tanacetum cinerariifolium, the natural source of mosquito coil.</title>
        <authorList>
            <person name="Yamashiro T."/>
            <person name="Shiraishi A."/>
            <person name="Satake H."/>
            <person name="Nakayama K."/>
        </authorList>
    </citation>
    <scope>NUCLEOTIDE SEQUENCE</scope>
</reference>
<accession>A0A6L2K7L2</accession>
<dbReference type="EMBL" id="BKCJ010001978">
    <property type="protein sequence ID" value="GEU45391.1"/>
    <property type="molecule type" value="Genomic_DNA"/>
</dbReference>
<feature type="region of interest" description="Disordered" evidence="2">
    <location>
        <begin position="682"/>
        <end position="725"/>
    </location>
</feature>
<dbReference type="InterPro" id="IPR013103">
    <property type="entry name" value="RVT_2"/>
</dbReference>
<comment type="caution">
    <text evidence="4">The sequence shown here is derived from an EMBL/GenBank/DDBJ whole genome shotgun (WGS) entry which is preliminary data.</text>
</comment>
<feature type="domain" description="Reverse transcriptase Ty1/copia-type" evidence="3">
    <location>
        <begin position="187"/>
        <end position="320"/>
    </location>
</feature>
<sequence>MSRIGILARIKASYQALIPLVETIDNRIYYLGLRLSLHRVISKCNNQCNHHNSGIVFLRQWELSSLAVGTSSGSENSITGSENALCISFPIGKSPVYTNTFSVVGPSNTVVSPTNGKSSYVDSSQLPDDPNMPELEDVTYSDDEDDVGVEADFTNLETFITVSPIPTTRVHKDHPVTQIIGDLSLATQTRSKTRVAKDQGHTQEEGIDYEKVFAPVARIEAIRLFLAYASFMGFMVYQMDVKSDFLYGTIEEEVYVCQPPGFEDPDYPDKIYKVVKALYGLHQALRAWYENLANYILENGFQMGKIDQTLFIKRQKVKRILKYLKGKPHLGLWYPKDSPFNLVAYSDSDYAGASLDRKSTTGGCQFLGCKLISWKCKKQTIVATSSTEVALSSMKALKRILHVTNILSAGYLTTPQMVLNSPCLTHIKNWIVQIKRPLSWLVQKQTALGQTATGKEISNPFMADASEGFNQIIDFLNASSIKYALTINPNIYVSVIKQFWSFVLGKTVNDVPKLQVLVDKKKVIIFEATIRDALRLDDAEGIECLPNEEIFTELARMGYEKPSTKLTFYKAFFSSQWKFMIHTILQCMSAKRTSWNEFSSFMASAVICLSTLIKKQVGDLSSHTTKYSSPALTQKVFANMRRVGKGCSGVETSLFEGMIVAQQVGKGAAKVNVEDVSTAGVAAEGAASTADDEVPTAVDEPSIPSPPPPTQPPPPPSQDIPSTSQDAGISMDLLQNLLDTCTTLTRRVENLEQDKIAQALEITKLKQRLKKLERRNKASKLKRLNKVGIAQRIETSDDTVKDDVSKQDRIIADMDADKDVTIKDVATKDVQDVEIEENDEVEPAELQEVVEVVTTAKLIIELVTAASATITAVASKLTTVVAPTLTTAPSAAKRRNRDEVIDHVQRKEKKDNAVKRYQALKMKPQTEAQARKNMMIYLKNVAGFKMDYFKGMTYDDIRPIFKKNFNSNVAFLLKTKEQMEEEDGRALKRLSESQEDKAAKKNKLDEKVEELRKHLMIVPNKDDDVYTKATPLALKVPVVDYEIYTENNKPYYKIKRADGSHQPYLSFLSMLRNFDREDLEVLCQLVKERFTSSKPKNFSNDFLLTTLGAIFGVDVAKDFKENMLNSILVSKTVGEALAHSGWRAAMIEEMNALDHKGCILLVVYVDDIVITSSDKAGIKKLKSFISTCFQTKDLKSLKYLLGIEVSRSSKGICLSQRKYYLDLLDDAVRKLNYLTITHPDIAFPVGVVSQFLTAPRTSHWDVVTQILRYLKSTLGLGILYANHGHHIAEGFIDADYAGCPNSSRPTMRYYIFIEDNLVSWKSKKQNVVSRSSSKAEYRAMTQTTCELIWLRNLLGEIGFPQSKPMKMWCDNQEAIYIATNLVLYERTKHIEVDCHFTRKKLEDGAITNPHIRTESQLADVLTKALPRNCINSICKKLGMINIYAQLEGEC</sequence>
<proteinExistence type="predicted"/>
<gene>
    <name evidence="4" type="ORF">Tci_017369</name>
</gene>
<dbReference type="CDD" id="cd09272">
    <property type="entry name" value="RNase_HI_RT_Ty1"/>
    <property type="match status" value="2"/>
</dbReference>
<feature type="coiled-coil region" evidence="1">
    <location>
        <begin position="734"/>
        <end position="782"/>
    </location>
</feature>
<keyword evidence="1" id="KW-0175">Coiled coil</keyword>
<feature type="domain" description="Reverse transcriptase Ty1/copia-type" evidence="3">
    <location>
        <begin position="1155"/>
        <end position="1227"/>
    </location>
</feature>
<dbReference type="PANTHER" id="PTHR11439:SF484">
    <property type="entry name" value="REVERSE TRANSCRIPTASE TY1_COPIA-TYPE DOMAIN-CONTAINING PROTEIN"/>
    <property type="match status" value="1"/>
</dbReference>
<dbReference type="Pfam" id="PF07727">
    <property type="entry name" value="RVT_2"/>
    <property type="match status" value="2"/>
</dbReference>
<evidence type="ECO:0000259" key="3">
    <source>
        <dbReference type="Pfam" id="PF07727"/>
    </source>
</evidence>
<dbReference type="SUPFAM" id="SSF56672">
    <property type="entry name" value="DNA/RNA polymerases"/>
    <property type="match status" value="1"/>
</dbReference>
<dbReference type="PANTHER" id="PTHR11439">
    <property type="entry name" value="GAG-POL-RELATED RETROTRANSPOSON"/>
    <property type="match status" value="1"/>
</dbReference>
<protein>
    <submittedName>
        <fullName evidence="4">Uncharacterized mitochondrial protein AtMg00810-like</fullName>
    </submittedName>
</protein>
<organism evidence="4">
    <name type="scientific">Tanacetum cinerariifolium</name>
    <name type="common">Dalmatian daisy</name>
    <name type="synonym">Chrysanthemum cinerariifolium</name>
    <dbReference type="NCBI Taxonomy" id="118510"/>
    <lineage>
        <taxon>Eukaryota</taxon>
        <taxon>Viridiplantae</taxon>
        <taxon>Streptophyta</taxon>
        <taxon>Embryophyta</taxon>
        <taxon>Tracheophyta</taxon>
        <taxon>Spermatophyta</taxon>
        <taxon>Magnoliopsida</taxon>
        <taxon>eudicotyledons</taxon>
        <taxon>Gunneridae</taxon>
        <taxon>Pentapetalae</taxon>
        <taxon>asterids</taxon>
        <taxon>campanulids</taxon>
        <taxon>Asterales</taxon>
        <taxon>Asteraceae</taxon>
        <taxon>Asteroideae</taxon>
        <taxon>Anthemideae</taxon>
        <taxon>Anthemidinae</taxon>
        <taxon>Tanacetum</taxon>
    </lineage>
</organism>
<name>A0A6L2K7L2_TANCI</name>
<evidence type="ECO:0000256" key="1">
    <source>
        <dbReference type="SAM" id="Coils"/>
    </source>
</evidence>
<evidence type="ECO:0000256" key="2">
    <source>
        <dbReference type="SAM" id="MobiDB-lite"/>
    </source>
</evidence>
<evidence type="ECO:0000313" key="4">
    <source>
        <dbReference type="EMBL" id="GEU45391.1"/>
    </source>
</evidence>